<keyword evidence="4 10" id="KW-0699">rRNA-binding</keyword>
<keyword evidence="8 10" id="KW-0694">RNA-binding</keyword>
<dbReference type="RefSeq" id="WP_306983360.1">
    <property type="nucleotide sequence ID" value="NZ_JAUSUA010000003.1"/>
</dbReference>
<feature type="binding site" evidence="10">
    <location>
        <position position="282"/>
    </location>
    <ligand>
        <name>Zn(2+)</name>
        <dbReference type="ChEBI" id="CHEBI:29105"/>
    </ligand>
</feature>
<sequence>MNNNQFGWTNERQEEWKQYQTTEWIPGRVILEHKRMYRVMTSAGELLSEVSGKLDFEAIDRVDYPAVGDWVAVSARVDEGKAIIHKVLNRTSQFSRKAAGGTYEEQLVAVNVDTLIIVTALTKDFNPRRIERYVLLAYESGTSPVVVLSKLDLCSDPESSVQEVTAACPGVPIHALSSVTGEGMDQLSVYLTEGRTVALLGSSGAGKSSITNALMDEQVQKVNETRVTDDRGKHTTTHRELFWLPNGAGIIDTPGMREIQLLGADVGIEQSYEDIYKLAEACRFNDCQHKQEPGCRVQEAIETGELSEQRFRGYLKLLREQAYAQRQVDKRAMIQEKKRWKKITKSSRR</sequence>
<evidence type="ECO:0000256" key="2">
    <source>
        <dbReference type="ARBA" id="ARBA00022517"/>
    </source>
</evidence>
<dbReference type="NCBIfam" id="TIGR00157">
    <property type="entry name" value="ribosome small subunit-dependent GTPase A"/>
    <property type="match status" value="1"/>
</dbReference>
<organism evidence="13 14">
    <name type="scientific">Alkalicoccobacillus murimartini</name>
    <dbReference type="NCBI Taxonomy" id="171685"/>
    <lineage>
        <taxon>Bacteria</taxon>
        <taxon>Bacillati</taxon>
        <taxon>Bacillota</taxon>
        <taxon>Bacilli</taxon>
        <taxon>Bacillales</taxon>
        <taxon>Bacillaceae</taxon>
        <taxon>Alkalicoccobacillus</taxon>
    </lineage>
</organism>
<accession>A0ABT9YIW6</accession>
<dbReference type="InterPro" id="IPR012340">
    <property type="entry name" value="NA-bd_OB-fold"/>
</dbReference>
<keyword evidence="9 10" id="KW-0342">GTP-binding</keyword>
<dbReference type="SUPFAM" id="SSF50249">
    <property type="entry name" value="Nucleic acid-binding proteins"/>
    <property type="match status" value="1"/>
</dbReference>
<dbReference type="GO" id="GO:0016787">
    <property type="term" value="F:hydrolase activity"/>
    <property type="evidence" value="ECO:0007669"/>
    <property type="project" value="UniProtKB-KW"/>
</dbReference>
<feature type="binding site" evidence="10">
    <location>
        <begin position="201"/>
        <end position="209"/>
    </location>
    <ligand>
        <name>GTP</name>
        <dbReference type="ChEBI" id="CHEBI:37565"/>
    </ligand>
</feature>
<proteinExistence type="inferred from homology"/>
<keyword evidence="14" id="KW-1185">Reference proteome</keyword>
<evidence type="ECO:0000256" key="6">
    <source>
        <dbReference type="ARBA" id="ARBA00022801"/>
    </source>
</evidence>
<evidence type="ECO:0000256" key="7">
    <source>
        <dbReference type="ARBA" id="ARBA00022833"/>
    </source>
</evidence>
<evidence type="ECO:0000259" key="11">
    <source>
        <dbReference type="PROSITE" id="PS50936"/>
    </source>
</evidence>
<evidence type="ECO:0000256" key="5">
    <source>
        <dbReference type="ARBA" id="ARBA00022741"/>
    </source>
</evidence>
<evidence type="ECO:0000256" key="1">
    <source>
        <dbReference type="ARBA" id="ARBA00022490"/>
    </source>
</evidence>
<dbReference type="Gene3D" id="1.10.40.50">
    <property type="entry name" value="Probable gtpase engc, domain 3"/>
    <property type="match status" value="1"/>
</dbReference>
<dbReference type="PANTHER" id="PTHR32120:SF10">
    <property type="entry name" value="SMALL RIBOSOMAL SUBUNIT BIOGENESIS GTPASE RSGA"/>
    <property type="match status" value="1"/>
</dbReference>
<dbReference type="EMBL" id="JAUSUA010000003">
    <property type="protein sequence ID" value="MDQ0207800.1"/>
    <property type="molecule type" value="Genomic_DNA"/>
</dbReference>
<dbReference type="Proteomes" id="UP001225034">
    <property type="component" value="Unassembled WGS sequence"/>
</dbReference>
<keyword evidence="7 10" id="KW-0862">Zinc</keyword>
<feature type="domain" description="EngC GTPase" evidence="11">
    <location>
        <begin position="110"/>
        <end position="257"/>
    </location>
</feature>
<keyword evidence="2 10" id="KW-0690">Ribosome biogenesis</keyword>
<dbReference type="SUPFAM" id="SSF52540">
    <property type="entry name" value="P-loop containing nucleoside triphosphate hydrolases"/>
    <property type="match status" value="1"/>
</dbReference>
<feature type="binding site" evidence="10">
    <location>
        <begin position="149"/>
        <end position="152"/>
    </location>
    <ligand>
        <name>GTP</name>
        <dbReference type="ChEBI" id="CHEBI:37565"/>
    </ligand>
</feature>
<comment type="function">
    <text evidence="10">One of several proteins that assist in the late maturation steps of the functional core of the 30S ribosomal subunit. Helps release RbfA from mature subunits. May play a role in the assembly of ribosomal proteins into the subunit. Circularly permuted GTPase that catalyzes slow GTP hydrolysis, GTPase activity is stimulated by the 30S ribosomal subunit.</text>
</comment>
<comment type="caution">
    <text evidence="13">The sequence shown here is derived from an EMBL/GenBank/DDBJ whole genome shotgun (WGS) entry which is preliminary data.</text>
</comment>
<evidence type="ECO:0000256" key="3">
    <source>
        <dbReference type="ARBA" id="ARBA00022723"/>
    </source>
</evidence>
<dbReference type="Gene3D" id="3.40.50.300">
    <property type="entry name" value="P-loop containing nucleotide triphosphate hydrolases"/>
    <property type="match status" value="1"/>
</dbReference>
<dbReference type="PANTHER" id="PTHR32120">
    <property type="entry name" value="SMALL RIBOSOMAL SUBUNIT BIOGENESIS GTPASE RSGA"/>
    <property type="match status" value="1"/>
</dbReference>
<dbReference type="PROSITE" id="PS51721">
    <property type="entry name" value="G_CP"/>
    <property type="match status" value="1"/>
</dbReference>
<gene>
    <name evidence="10" type="primary">rsgA</name>
    <name evidence="13" type="ORF">J2S05_002601</name>
</gene>
<feature type="binding site" evidence="10">
    <location>
        <position position="289"/>
    </location>
    <ligand>
        <name>Zn(2+)</name>
        <dbReference type="ChEBI" id="CHEBI:29105"/>
    </ligand>
</feature>
<comment type="similarity">
    <text evidence="10">Belongs to the TRAFAC class YlqF/YawG GTPase family. RsgA subfamily.</text>
</comment>
<dbReference type="EC" id="3.6.1.-" evidence="10"/>
<evidence type="ECO:0000256" key="4">
    <source>
        <dbReference type="ARBA" id="ARBA00022730"/>
    </source>
</evidence>
<evidence type="ECO:0000256" key="8">
    <source>
        <dbReference type="ARBA" id="ARBA00022884"/>
    </source>
</evidence>
<dbReference type="CDD" id="cd01854">
    <property type="entry name" value="YjeQ_EngC"/>
    <property type="match status" value="1"/>
</dbReference>
<evidence type="ECO:0000256" key="10">
    <source>
        <dbReference type="HAMAP-Rule" id="MF_01820"/>
    </source>
</evidence>
<comment type="subcellular location">
    <subcellularLocation>
        <location evidence="10">Cytoplasm</location>
    </subcellularLocation>
</comment>
<dbReference type="InterPro" id="IPR004881">
    <property type="entry name" value="Ribosome_biogen_GTPase_RsgA"/>
</dbReference>
<evidence type="ECO:0000256" key="9">
    <source>
        <dbReference type="ARBA" id="ARBA00023134"/>
    </source>
</evidence>
<comment type="subunit">
    <text evidence="10">Monomer. Associates with 30S ribosomal subunit, binds 16S rRNA.</text>
</comment>
<evidence type="ECO:0000313" key="14">
    <source>
        <dbReference type="Proteomes" id="UP001225034"/>
    </source>
</evidence>
<keyword evidence="6 10" id="KW-0378">Hydrolase</keyword>
<dbReference type="InterPro" id="IPR010914">
    <property type="entry name" value="RsgA_GTPase_dom"/>
</dbReference>
<feature type="binding site" evidence="10">
    <location>
        <position position="287"/>
    </location>
    <ligand>
        <name>Zn(2+)</name>
        <dbReference type="ChEBI" id="CHEBI:29105"/>
    </ligand>
</feature>
<dbReference type="InterPro" id="IPR030378">
    <property type="entry name" value="G_CP_dom"/>
</dbReference>
<keyword evidence="1 10" id="KW-0963">Cytoplasm</keyword>
<dbReference type="Pfam" id="PF03193">
    <property type="entry name" value="RsgA_GTPase"/>
    <property type="match status" value="1"/>
</dbReference>
<dbReference type="HAMAP" id="MF_01820">
    <property type="entry name" value="GTPase_RsgA"/>
    <property type="match status" value="1"/>
</dbReference>
<dbReference type="InterPro" id="IPR027417">
    <property type="entry name" value="P-loop_NTPase"/>
</dbReference>
<feature type="domain" description="CP-type G" evidence="12">
    <location>
        <begin position="104"/>
        <end position="259"/>
    </location>
</feature>
<comment type="cofactor">
    <cofactor evidence="10">
        <name>Zn(2+)</name>
        <dbReference type="ChEBI" id="CHEBI:29105"/>
    </cofactor>
    <text evidence="10">Binds 1 zinc ion per subunit.</text>
</comment>
<keyword evidence="3 10" id="KW-0479">Metal-binding</keyword>
<protein>
    <recommendedName>
        <fullName evidence="10">Small ribosomal subunit biogenesis GTPase RsgA</fullName>
        <ecNumber evidence="10">3.6.1.-</ecNumber>
    </recommendedName>
</protein>
<dbReference type="PROSITE" id="PS50936">
    <property type="entry name" value="ENGC_GTPASE"/>
    <property type="match status" value="1"/>
</dbReference>
<evidence type="ECO:0000259" key="12">
    <source>
        <dbReference type="PROSITE" id="PS51721"/>
    </source>
</evidence>
<evidence type="ECO:0000313" key="13">
    <source>
        <dbReference type="EMBL" id="MDQ0207800.1"/>
    </source>
</evidence>
<feature type="binding site" evidence="10">
    <location>
        <position position="295"/>
    </location>
    <ligand>
        <name>Zn(2+)</name>
        <dbReference type="ChEBI" id="CHEBI:29105"/>
    </ligand>
</feature>
<name>A0ABT9YIW6_9BACI</name>
<keyword evidence="5 10" id="KW-0547">Nucleotide-binding</keyword>
<dbReference type="Gene3D" id="2.40.50.140">
    <property type="entry name" value="Nucleic acid-binding proteins"/>
    <property type="match status" value="1"/>
</dbReference>
<reference evidence="13 14" key="1">
    <citation type="submission" date="2023-07" db="EMBL/GenBank/DDBJ databases">
        <title>Genomic Encyclopedia of Type Strains, Phase IV (KMG-IV): sequencing the most valuable type-strain genomes for metagenomic binning, comparative biology and taxonomic classification.</title>
        <authorList>
            <person name="Goeker M."/>
        </authorList>
    </citation>
    <scope>NUCLEOTIDE SEQUENCE [LARGE SCALE GENOMIC DNA]</scope>
    <source>
        <strain evidence="13 14">DSM 19154</strain>
    </source>
</reference>